<sequence>MEGNDTMSDFTIGDMDEREIATDLARVIDGTTFEQVTYEAEEKDLSIIVTATVGNETKTFELSVAEIHD</sequence>
<dbReference type="AlphaFoldDB" id="A0A164K6Q0"/>
<evidence type="ECO:0000313" key="1">
    <source>
        <dbReference type="EMBL" id="KZM71092.1"/>
    </source>
</evidence>
<keyword evidence="2" id="KW-1185">Reference proteome</keyword>
<comment type="caution">
    <text evidence="1">The sequence shown here is derived from an EMBL/GenBank/DDBJ whole genome shotgun (WGS) entry which is preliminary data.</text>
</comment>
<protein>
    <submittedName>
        <fullName evidence="1">Uncharacterized protein</fullName>
    </submittedName>
</protein>
<gene>
    <name evidence="1" type="ORF">AWN90_42020</name>
</gene>
<proteinExistence type="predicted"/>
<name>A0A164K6Q0_9NOCA</name>
<dbReference type="Proteomes" id="UP000076512">
    <property type="component" value="Unassembled WGS sequence"/>
</dbReference>
<organism evidence="1 2">
    <name type="scientific">Nocardia terpenica</name>
    <dbReference type="NCBI Taxonomy" id="455432"/>
    <lineage>
        <taxon>Bacteria</taxon>
        <taxon>Bacillati</taxon>
        <taxon>Actinomycetota</taxon>
        <taxon>Actinomycetes</taxon>
        <taxon>Mycobacteriales</taxon>
        <taxon>Nocardiaceae</taxon>
        <taxon>Nocardia</taxon>
    </lineage>
</organism>
<evidence type="ECO:0000313" key="2">
    <source>
        <dbReference type="Proteomes" id="UP000076512"/>
    </source>
</evidence>
<dbReference type="EMBL" id="LWGR01000013">
    <property type="protein sequence ID" value="KZM71092.1"/>
    <property type="molecule type" value="Genomic_DNA"/>
</dbReference>
<accession>A0A164K6Q0</accession>
<reference evidence="1 2" key="1">
    <citation type="submission" date="2016-04" db="EMBL/GenBank/DDBJ databases">
        <authorList>
            <person name="Evans L.H."/>
            <person name="Alamgir A."/>
            <person name="Owens N."/>
            <person name="Weber N.D."/>
            <person name="Virtaneva K."/>
            <person name="Barbian K."/>
            <person name="Babar A."/>
            <person name="Rosenke K."/>
        </authorList>
    </citation>
    <scope>NUCLEOTIDE SEQUENCE [LARGE SCALE GENOMIC DNA]</scope>
    <source>
        <strain evidence="1 2">IFM 0406</strain>
    </source>
</reference>
<dbReference type="STRING" id="455432.AWN90_42020"/>